<evidence type="ECO:0000259" key="8">
    <source>
        <dbReference type="Pfam" id="PF00924"/>
    </source>
</evidence>
<feature type="transmembrane region" description="Helical" evidence="7">
    <location>
        <begin position="95"/>
        <end position="112"/>
    </location>
</feature>
<dbReference type="EMBL" id="CP114058">
    <property type="protein sequence ID" value="WAT01941.1"/>
    <property type="molecule type" value="Genomic_DNA"/>
</dbReference>
<dbReference type="InterPro" id="IPR049142">
    <property type="entry name" value="MS_channel_1st"/>
</dbReference>
<dbReference type="InterPro" id="IPR011014">
    <property type="entry name" value="MscS_channel_TM-2"/>
</dbReference>
<accession>A0ABY7HRB9</accession>
<evidence type="ECO:0000313" key="12">
    <source>
        <dbReference type="Proteomes" id="UP001164712"/>
    </source>
</evidence>
<sequence length="374" mass="42294">MDIIKNLDVFRVVTSTTFWLNITVVFVATALLYWLISQCIAFLGRRVKSLSTTQHSAFYLIGVNMLKNTKRLLIFFISLLISLRFIDLPDKWQNTLSHAWFLVLTIQIALWIDSAIHTWSQKMSGNPGAMRNTVTLVILGVMARILVWTLMLLSILGNMGVNITALVASLGVGGIAIALAVQAVLSDVLASLAIGFDKPFVIGDFVVFKDISGTIEHIGLKTTRIRSLSGEQIVCANAILLQQTIHNYKRMQTRRIVFQFGLAYSTPPEKLRLVGGILKDIVEDIEDANFDRGHFLSFDDFRLTFEVVYIVASADYNKYMDMQQEINIRLMEELEENDIYLAIPTQSVYVRRNHDSVTEFPRKSQENTAKSYGR</sequence>
<dbReference type="Proteomes" id="UP001164712">
    <property type="component" value="Chromosome"/>
</dbReference>
<evidence type="ECO:0000259" key="9">
    <source>
        <dbReference type="Pfam" id="PF21082"/>
    </source>
</evidence>
<dbReference type="Pfam" id="PF00924">
    <property type="entry name" value="MS_channel_2nd"/>
    <property type="match status" value="1"/>
</dbReference>
<keyword evidence="3" id="KW-1003">Cell membrane</keyword>
<dbReference type="SUPFAM" id="SSF82689">
    <property type="entry name" value="Mechanosensitive channel protein MscS (YggB), C-terminal domain"/>
    <property type="match status" value="1"/>
</dbReference>
<keyword evidence="5 7" id="KW-1133">Transmembrane helix</keyword>
<feature type="domain" description="Mechanosensitive ion channel MscS" evidence="8">
    <location>
        <begin position="184"/>
        <end position="250"/>
    </location>
</feature>
<dbReference type="Pfam" id="PF21088">
    <property type="entry name" value="MS_channel_1st"/>
    <property type="match status" value="1"/>
</dbReference>
<evidence type="ECO:0000259" key="10">
    <source>
        <dbReference type="Pfam" id="PF21088"/>
    </source>
</evidence>
<keyword evidence="6 7" id="KW-0472">Membrane</keyword>
<protein>
    <submittedName>
        <fullName evidence="11">Mechanosensitive ion channel family protein</fullName>
    </submittedName>
</protein>
<evidence type="ECO:0000313" key="11">
    <source>
        <dbReference type="EMBL" id="WAT01941.1"/>
    </source>
</evidence>
<dbReference type="PANTHER" id="PTHR30566:SF25">
    <property type="entry name" value="INNER MEMBRANE PROTEIN"/>
    <property type="match status" value="1"/>
</dbReference>
<proteinExistence type="inferred from homology"/>
<feature type="domain" description="Mechanosensitive ion channel MscS C-terminal" evidence="9">
    <location>
        <begin position="256"/>
        <end position="339"/>
    </location>
</feature>
<dbReference type="Gene3D" id="3.30.70.100">
    <property type="match status" value="1"/>
</dbReference>
<keyword evidence="4 7" id="KW-0812">Transmembrane</keyword>
<feature type="domain" description="Mechanosensitive ion channel transmembrane helices 2/3" evidence="10">
    <location>
        <begin position="144"/>
        <end position="182"/>
    </location>
</feature>
<name>A0ABY7HRB9_9GAMM</name>
<dbReference type="RefSeq" id="WP_082050993.1">
    <property type="nucleotide sequence ID" value="NZ_CP114058.1"/>
</dbReference>
<dbReference type="InterPro" id="IPR049278">
    <property type="entry name" value="MS_channel_C"/>
</dbReference>
<reference evidence="11" key="1">
    <citation type="submission" date="2022-12" db="EMBL/GenBank/DDBJ databases">
        <title>Complete genome sequence of an Australian strain of Rouxiella badensis DAR84756 and resolution of the R. badensis DSM100043 and R. chamberiensis DSM28324 genomes.</title>
        <authorList>
            <person name="Paul S."/>
            <person name="Anderson P.J."/>
            <person name="Maynard G."/>
            <person name="Dyall-Smith M."/>
            <person name="Kudinha T."/>
        </authorList>
    </citation>
    <scope>NUCLEOTIDE SEQUENCE</scope>
    <source>
        <strain evidence="11">DSM 28324</strain>
    </source>
</reference>
<comment type="similarity">
    <text evidence="2">Belongs to the MscS (TC 1.A.23) family.</text>
</comment>
<gene>
    <name evidence="11" type="ORF">O1V66_04380</name>
</gene>
<evidence type="ECO:0000256" key="5">
    <source>
        <dbReference type="ARBA" id="ARBA00022989"/>
    </source>
</evidence>
<evidence type="ECO:0000256" key="2">
    <source>
        <dbReference type="ARBA" id="ARBA00008017"/>
    </source>
</evidence>
<organism evidence="11 12">
    <name type="scientific">Rouxiella chamberiensis</name>
    <dbReference type="NCBI Taxonomy" id="1513468"/>
    <lineage>
        <taxon>Bacteria</taxon>
        <taxon>Pseudomonadati</taxon>
        <taxon>Pseudomonadota</taxon>
        <taxon>Gammaproteobacteria</taxon>
        <taxon>Enterobacterales</taxon>
        <taxon>Yersiniaceae</taxon>
        <taxon>Rouxiella</taxon>
    </lineage>
</organism>
<dbReference type="SUPFAM" id="SSF82861">
    <property type="entry name" value="Mechanosensitive channel protein MscS (YggB), transmembrane region"/>
    <property type="match status" value="1"/>
</dbReference>
<evidence type="ECO:0000256" key="4">
    <source>
        <dbReference type="ARBA" id="ARBA00022692"/>
    </source>
</evidence>
<evidence type="ECO:0000256" key="7">
    <source>
        <dbReference type="SAM" id="Phobius"/>
    </source>
</evidence>
<dbReference type="InterPro" id="IPR023408">
    <property type="entry name" value="MscS_beta-dom_sf"/>
</dbReference>
<feature type="transmembrane region" description="Helical" evidence="7">
    <location>
        <begin position="18"/>
        <end position="36"/>
    </location>
</feature>
<comment type="subcellular location">
    <subcellularLocation>
        <location evidence="1">Cell membrane</location>
        <topology evidence="1">Multi-pass membrane protein</topology>
    </subcellularLocation>
</comment>
<evidence type="ECO:0000256" key="6">
    <source>
        <dbReference type="ARBA" id="ARBA00023136"/>
    </source>
</evidence>
<dbReference type="Pfam" id="PF21082">
    <property type="entry name" value="MS_channel_3rd"/>
    <property type="match status" value="1"/>
</dbReference>
<dbReference type="Gene3D" id="1.10.287.1260">
    <property type="match status" value="1"/>
</dbReference>
<evidence type="ECO:0000256" key="1">
    <source>
        <dbReference type="ARBA" id="ARBA00004651"/>
    </source>
</evidence>
<dbReference type="InterPro" id="IPR006685">
    <property type="entry name" value="MscS_channel_2nd"/>
</dbReference>
<keyword evidence="12" id="KW-1185">Reference proteome</keyword>
<dbReference type="InterPro" id="IPR010920">
    <property type="entry name" value="LSM_dom_sf"/>
</dbReference>
<dbReference type="InterPro" id="IPR011066">
    <property type="entry name" value="MscS_channel_C_sf"/>
</dbReference>
<dbReference type="PANTHER" id="PTHR30566">
    <property type="entry name" value="YNAI-RELATED MECHANOSENSITIVE ION CHANNEL"/>
    <property type="match status" value="1"/>
</dbReference>
<feature type="transmembrane region" description="Helical" evidence="7">
    <location>
        <begin position="133"/>
        <end position="157"/>
    </location>
</feature>
<dbReference type="Gene3D" id="2.30.30.60">
    <property type="match status" value="1"/>
</dbReference>
<dbReference type="SUPFAM" id="SSF50182">
    <property type="entry name" value="Sm-like ribonucleoproteins"/>
    <property type="match status" value="1"/>
</dbReference>
<evidence type="ECO:0000256" key="3">
    <source>
        <dbReference type="ARBA" id="ARBA00022475"/>
    </source>
</evidence>
<feature type="transmembrane region" description="Helical" evidence="7">
    <location>
        <begin position="163"/>
        <end position="185"/>
    </location>
</feature>